<protein>
    <recommendedName>
        <fullName evidence="5">Signal peptide containing protein</fullName>
    </recommendedName>
</protein>
<comment type="caution">
    <text evidence="3">The sequence shown here is derived from an EMBL/GenBank/DDBJ whole genome shotgun (WGS) entry which is preliminary data.</text>
</comment>
<feature type="region of interest" description="Disordered" evidence="1">
    <location>
        <begin position="729"/>
        <end position="749"/>
    </location>
</feature>
<evidence type="ECO:0008006" key="5">
    <source>
        <dbReference type="Google" id="ProtNLM"/>
    </source>
</evidence>
<feature type="chain" id="PRO_5003952317" description="Signal peptide containing protein" evidence="2">
    <location>
        <begin position="22"/>
        <end position="864"/>
    </location>
</feature>
<keyword evidence="4" id="KW-1185">Reference proteome</keyword>
<feature type="compositionally biased region" description="Basic and acidic residues" evidence="1">
    <location>
        <begin position="735"/>
        <end position="744"/>
    </location>
</feature>
<feature type="region of interest" description="Disordered" evidence="1">
    <location>
        <begin position="261"/>
        <end position="341"/>
    </location>
</feature>
<feature type="signal peptide" evidence="2">
    <location>
        <begin position="1"/>
        <end position="21"/>
    </location>
</feature>
<proteinExistence type="predicted"/>
<accession>L1LCM7</accession>
<keyword evidence="2" id="KW-0732">Signal</keyword>
<feature type="compositionally biased region" description="Pro residues" evidence="1">
    <location>
        <begin position="546"/>
        <end position="561"/>
    </location>
</feature>
<gene>
    <name evidence="3" type="ORF">BEWA_015950</name>
</gene>
<dbReference type="OrthoDB" id="360301at2759"/>
<sequence>MARMRLFSLLYTILFIELARSKKKITFHLLEPNIFHTTLEVRQYSGVEIKKYTPRKGFRINKVKYGDKELWKSRWLYRDGCKSIQFHSKGETKLISLWIVNNKNTLDIKRFHKVGTDWNAIGLEDFNNKIREAKAQPTQEQPAAKHIPDYESKVDMKLFDVKESNIDGPFYLTCTPKENKNPTKLVYGGETIWDGGETALCLSALIYFDGDKLGLVTLQYRENGKDNTLFLHEDGTHKWINNKAIHTRKLNILNEAYGKTRPRRRTIGKDTTSELTQEFPSLHTTSEEPKEASPQVPRAPTPPKPTTPVTLDLVNPDKSKVYVDDNSGSGIKSKKYSPKDDHHISSVIEGEVQIWKVDDPNTKCKLARVYANDSTELLYLDIDNNGRFDYQYFEKVNRAWSNTHKIDFDRKVKSMKGDNKKDENPPESEEPPKPDLKSKIDSSLFDVEEGEEDVVPVLKLTANDETHELTYGGEVLWEDKKKRCSSAILYLDGCVPSLVLLETKDKKDKVTKVYRYHDGKQWKDGKEKDHNAKLKVLNERYKPTITPTPSPTGPSAPEPPKPTVAFKLDITNPDRTKITIRDVAGNGLPYKEYVANAGYHINHVVDGKVNLWIAPRGQQCIAVKFFIQEADTIIGIFIKEGETKRRKCIEKADGSWKDIDGETFEKKLKAIRGGKSVRLVGNDGSENDDSPFAIRSPDEEEVAPKQGTAQSSGNMVNVHASEVYVAPAKRQKVAPKPEDVKQDIKPPVQSGPLRNCALDLFKPDKDEIAVKESDYQGGIKLKEFSPHEGLKIDHILNNGTPVLQLSEGEEFRSIRLYSKRSSHLLMLTIKKGQVPEHQYYEKIAGDWKLKNQREFNQKLTAMKT</sequence>
<feature type="region of interest" description="Disordered" evidence="1">
    <location>
        <begin position="678"/>
        <end position="712"/>
    </location>
</feature>
<feature type="region of interest" description="Disordered" evidence="1">
    <location>
        <begin position="541"/>
        <end position="561"/>
    </location>
</feature>
<feature type="region of interest" description="Disordered" evidence="1">
    <location>
        <begin position="411"/>
        <end position="439"/>
    </location>
</feature>
<dbReference type="AlphaFoldDB" id="L1LCM7"/>
<organism evidence="3 4">
    <name type="scientific">Theileria equi strain WA</name>
    <dbReference type="NCBI Taxonomy" id="1537102"/>
    <lineage>
        <taxon>Eukaryota</taxon>
        <taxon>Sar</taxon>
        <taxon>Alveolata</taxon>
        <taxon>Apicomplexa</taxon>
        <taxon>Aconoidasida</taxon>
        <taxon>Piroplasmida</taxon>
        <taxon>Theileriidae</taxon>
        <taxon>Theileria</taxon>
    </lineage>
</organism>
<evidence type="ECO:0000313" key="3">
    <source>
        <dbReference type="EMBL" id="EKX73034.1"/>
    </source>
</evidence>
<evidence type="ECO:0000256" key="2">
    <source>
        <dbReference type="SAM" id="SignalP"/>
    </source>
</evidence>
<reference evidence="3 4" key="1">
    <citation type="journal article" date="2012" name="BMC Genomics">
        <title>Comparative genomic analysis and phylogenetic position of Theileria equi.</title>
        <authorList>
            <person name="Kappmeyer L.S."/>
            <person name="Thiagarajan M."/>
            <person name="Herndon D.R."/>
            <person name="Ramsay J.D."/>
            <person name="Caler E."/>
            <person name="Djikeng A."/>
            <person name="Gillespie J.J."/>
            <person name="Lau A.O."/>
            <person name="Roalson E.H."/>
            <person name="Silva J.C."/>
            <person name="Silva M.G."/>
            <person name="Suarez C.E."/>
            <person name="Ueti M.W."/>
            <person name="Nene V.M."/>
            <person name="Mealey R.H."/>
            <person name="Knowles D.P."/>
            <person name="Brayton K.A."/>
        </authorList>
    </citation>
    <scope>NUCLEOTIDE SEQUENCE [LARGE SCALE GENOMIC DNA]</scope>
    <source>
        <strain evidence="3 4">WA</strain>
    </source>
</reference>
<dbReference type="Proteomes" id="UP000031512">
    <property type="component" value="Unassembled WGS sequence"/>
</dbReference>
<evidence type="ECO:0000256" key="1">
    <source>
        <dbReference type="SAM" id="MobiDB-lite"/>
    </source>
</evidence>
<dbReference type="KEGG" id="beq:BEWA_015950"/>
<evidence type="ECO:0000313" key="4">
    <source>
        <dbReference type="Proteomes" id="UP000031512"/>
    </source>
</evidence>
<dbReference type="Pfam" id="PF04385">
    <property type="entry name" value="FAINT"/>
    <property type="match status" value="3"/>
</dbReference>
<name>L1LCM7_THEEQ</name>
<feature type="compositionally biased region" description="Pro residues" evidence="1">
    <location>
        <begin position="297"/>
        <end position="306"/>
    </location>
</feature>
<dbReference type="EMBL" id="ACOU01000004">
    <property type="protein sequence ID" value="EKX73034.1"/>
    <property type="molecule type" value="Genomic_DNA"/>
</dbReference>
<dbReference type="RefSeq" id="XP_004832486.1">
    <property type="nucleotide sequence ID" value="XM_004832429.1"/>
</dbReference>
<dbReference type="InterPro" id="IPR007480">
    <property type="entry name" value="DUF529"/>
</dbReference>
<feature type="compositionally biased region" description="Polar residues" evidence="1">
    <location>
        <begin position="273"/>
        <end position="284"/>
    </location>
</feature>
<dbReference type="GeneID" id="15802698"/>
<dbReference type="VEuPathDB" id="PiroplasmaDB:BEWA_015950"/>